<gene>
    <name evidence="2" type="ORF">OO017_16835</name>
</gene>
<feature type="signal peptide" evidence="1">
    <location>
        <begin position="1"/>
        <end position="18"/>
    </location>
</feature>
<reference evidence="2 3" key="1">
    <citation type="submission" date="2022-11" db="EMBL/GenBank/DDBJ databases">
        <title>The characterization of three novel Bacteroidetes species and genomic analysis of their roles in tidal elemental geochemical cycles.</title>
        <authorList>
            <person name="Ma K.-J."/>
        </authorList>
    </citation>
    <scope>NUCLEOTIDE SEQUENCE [LARGE SCALE GENOMIC DNA]</scope>
    <source>
        <strain evidence="2 3">M82</strain>
    </source>
</reference>
<dbReference type="EMBL" id="JAPFQO010000011">
    <property type="protein sequence ID" value="MCX2741628.1"/>
    <property type="molecule type" value="Genomic_DNA"/>
</dbReference>
<proteinExistence type="predicted"/>
<evidence type="ECO:0000256" key="1">
    <source>
        <dbReference type="SAM" id="SignalP"/>
    </source>
</evidence>
<feature type="chain" id="PRO_5045173231" description="Outer membrane protein beta-barrel domain-containing protein" evidence="1">
    <location>
        <begin position="19"/>
        <end position="418"/>
    </location>
</feature>
<evidence type="ECO:0000313" key="2">
    <source>
        <dbReference type="EMBL" id="MCX2741628.1"/>
    </source>
</evidence>
<protein>
    <recommendedName>
        <fullName evidence="4">Outer membrane protein beta-barrel domain-containing protein</fullName>
    </recommendedName>
</protein>
<organism evidence="2 3">
    <name type="scientific">Pontibacter anaerobius</name>
    <dbReference type="NCBI Taxonomy" id="2993940"/>
    <lineage>
        <taxon>Bacteria</taxon>
        <taxon>Pseudomonadati</taxon>
        <taxon>Bacteroidota</taxon>
        <taxon>Cytophagia</taxon>
        <taxon>Cytophagales</taxon>
        <taxon>Hymenobacteraceae</taxon>
        <taxon>Pontibacter</taxon>
    </lineage>
</organism>
<sequence length="418" mass="47087">MKTTFTLLLSCLASACFAQDMFKPGYVVHAPSDTIKCLINDKNWNQNPTTLEVKKDANAAITTLGLMDIVAFGIDGGDAYVTHTVDADMTSMDYHVLKNDPKPKIEQRTVMLRYLVRGAANLFHYKDEVNKDHFYISKGVEVPQELQYQMVVRAEDGTNQFAYRELYKGMLAVYFDDCDEAKNQSKNIGFNAKALSKVVQTYNACVSDEAADFVATEKRFRLGWGAVLSGGYTSYEFKKNPTPAHLLQSDFNGLSYGGGLFLNMAIPRGHGKVSVQNELLYKPYSMSSYYESYFSEERYQKYDMQLDLKYISLQNMVRYKFVNTKFSPFIGVGISNSLLVSSNSRKILRERLFSPETVTEKDLVESLSKSEQALLVGAGATYGKLGAELRFERGNGFSKRKPIATRTSTLFLLSYSFN</sequence>
<comment type="caution">
    <text evidence="2">The sequence shown here is derived from an EMBL/GenBank/DDBJ whole genome shotgun (WGS) entry which is preliminary data.</text>
</comment>
<evidence type="ECO:0008006" key="4">
    <source>
        <dbReference type="Google" id="ProtNLM"/>
    </source>
</evidence>
<name>A0ABT3RJS4_9BACT</name>
<keyword evidence="3" id="KW-1185">Reference proteome</keyword>
<accession>A0ABT3RJS4</accession>
<evidence type="ECO:0000313" key="3">
    <source>
        <dbReference type="Proteomes" id="UP001207228"/>
    </source>
</evidence>
<dbReference type="RefSeq" id="WP_266053864.1">
    <property type="nucleotide sequence ID" value="NZ_JAPFQO010000011.1"/>
</dbReference>
<dbReference type="Proteomes" id="UP001207228">
    <property type="component" value="Unassembled WGS sequence"/>
</dbReference>
<dbReference type="PROSITE" id="PS51257">
    <property type="entry name" value="PROKAR_LIPOPROTEIN"/>
    <property type="match status" value="1"/>
</dbReference>
<keyword evidence="1" id="KW-0732">Signal</keyword>